<evidence type="ECO:0000256" key="1">
    <source>
        <dbReference type="SAM" id="MobiDB-lite"/>
    </source>
</evidence>
<protein>
    <recommendedName>
        <fullName evidence="2">RNase H type-1 domain-containing protein</fullName>
    </recommendedName>
</protein>
<evidence type="ECO:0000259" key="2">
    <source>
        <dbReference type="PROSITE" id="PS50879"/>
    </source>
</evidence>
<name>A0A6C0IA52_9ZZZZ</name>
<sequence>MSYTIYTDGGSRGNPGPSGIGGVIRNDSGEVICEISEYLGIQTNNYAEYTSLYTALLKAIDLELCNAEINIFMDSKLVVEQVNERWKVKNENLKEVYLKIKELLKQFENVSIDHIPRKLNADADTLANKAMDLFDKKNK</sequence>
<feature type="domain" description="RNase H type-1" evidence="2">
    <location>
        <begin position="1"/>
        <end position="132"/>
    </location>
</feature>
<organism evidence="3">
    <name type="scientific">viral metagenome</name>
    <dbReference type="NCBI Taxonomy" id="1070528"/>
    <lineage>
        <taxon>unclassified sequences</taxon>
        <taxon>metagenomes</taxon>
        <taxon>organismal metagenomes</taxon>
    </lineage>
</organism>
<dbReference type="CDD" id="cd09279">
    <property type="entry name" value="RNase_HI_like"/>
    <property type="match status" value="1"/>
</dbReference>
<dbReference type="Gene3D" id="3.30.420.10">
    <property type="entry name" value="Ribonuclease H-like superfamily/Ribonuclease H"/>
    <property type="match status" value="1"/>
</dbReference>
<dbReference type="Pfam" id="PF13456">
    <property type="entry name" value="RVT_3"/>
    <property type="match status" value="1"/>
</dbReference>
<evidence type="ECO:0000313" key="3">
    <source>
        <dbReference type="EMBL" id="QHT89267.1"/>
    </source>
</evidence>
<dbReference type="GO" id="GO:0004523">
    <property type="term" value="F:RNA-DNA hybrid ribonuclease activity"/>
    <property type="evidence" value="ECO:0007669"/>
    <property type="project" value="InterPro"/>
</dbReference>
<feature type="compositionally biased region" description="Gly residues" evidence="1">
    <location>
        <begin position="10"/>
        <end position="20"/>
    </location>
</feature>
<feature type="region of interest" description="Disordered" evidence="1">
    <location>
        <begin position="1"/>
        <end position="20"/>
    </location>
</feature>
<dbReference type="PROSITE" id="PS50879">
    <property type="entry name" value="RNASE_H_1"/>
    <property type="match status" value="1"/>
</dbReference>
<dbReference type="FunFam" id="3.30.420.10:FF:000076">
    <property type="entry name" value="RBR-type E3 ubiquitin transferase"/>
    <property type="match status" value="1"/>
</dbReference>
<dbReference type="InterPro" id="IPR002156">
    <property type="entry name" value="RNaseH_domain"/>
</dbReference>
<dbReference type="PANTHER" id="PTHR47723:SF19">
    <property type="entry name" value="POLYNUCLEOTIDYL TRANSFERASE, RIBONUCLEASE H-LIKE SUPERFAMILY PROTEIN"/>
    <property type="match status" value="1"/>
</dbReference>
<dbReference type="InterPro" id="IPR012337">
    <property type="entry name" value="RNaseH-like_sf"/>
</dbReference>
<proteinExistence type="predicted"/>
<dbReference type="AlphaFoldDB" id="A0A6C0IA52"/>
<accession>A0A6C0IA52</accession>
<dbReference type="PANTHER" id="PTHR47723">
    <property type="entry name" value="OS05G0353850 PROTEIN"/>
    <property type="match status" value="1"/>
</dbReference>
<reference evidence="3" key="1">
    <citation type="journal article" date="2020" name="Nature">
        <title>Giant virus diversity and host interactions through global metagenomics.</title>
        <authorList>
            <person name="Schulz F."/>
            <person name="Roux S."/>
            <person name="Paez-Espino D."/>
            <person name="Jungbluth S."/>
            <person name="Walsh D.A."/>
            <person name="Denef V.J."/>
            <person name="McMahon K.D."/>
            <person name="Konstantinidis K.T."/>
            <person name="Eloe-Fadrosh E.A."/>
            <person name="Kyrpides N.C."/>
            <person name="Woyke T."/>
        </authorList>
    </citation>
    <scope>NUCLEOTIDE SEQUENCE</scope>
    <source>
        <strain evidence="3">GVMAG-M-3300023184-53</strain>
    </source>
</reference>
<dbReference type="EMBL" id="MN740138">
    <property type="protein sequence ID" value="QHT89267.1"/>
    <property type="molecule type" value="Genomic_DNA"/>
</dbReference>
<dbReference type="InterPro" id="IPR036397">
    <property type="entry name" value="RNaseH_sf"/>
</dbReference>
<dbReference type="InterPro" id="IPR053151">
    <property type="entry name" value="RNase_H-like"/>
</dbReference>
<dbReference type="GO" id="GO:0003676">
    <property type="term" value="F:nucleic acid binding"/>
    <property type="evidence" value="ECO:0007669"/>
    <property type="project" value="InterPro"/>
</dbReference>
<dbReference type="SUPFAM" id="SSF53098">
    <property type="entry name" value="Ribonuclease H-like"/>
    <property type="match status" value="1"/>
</dbReference>